<keyword evidence="2" id="KW-0732">Signal</keyword>
<dbReference type="AlphaFoldDB" id="A0AAV2HZU2"/>
<feature type="chain" id="PRO_5043561926" description="Chitin-binding type-2 domain-containing protein" evidence="2">
    <location>
        <begin position="20"/>
        <end position="776"/>
    </location>
</feature>
<evidence type="ECO:0000256" key="1">
    <source>
        <dbReference type="SAM" id="MobiDB-lite"/>
    </source>
</evidence>
<evidence type="ECO:0000256" key="2">
    <source>
        <dbReference type="SAM" id="SignalP"/>
    </source>
</evidence>
<dbReference type="Proteomes" id="UP001497497">
    <property type="component" value="Unassembled WGS sequence"/>
</dbReference>
<feature type="compositionally biased region" description="Polar residues" evidence="1">
    <location>
        <begin position="445"/>
        <end position="502"/>
    </location>
</feature>
<accession>A0AAV2HZU2</accession>
<name>A0AAV2HZU2_LYMST</name>
<dbReference type="EMBL" id="CAXITT010000333">
    <property type="protein sequence ID" value="CAL1539253.1"/>
    <property type="molecule type" value="Genomic_DNA"/>
</dbReference>
<feature type="non-terminal residue" evidence="4">
    <location>
        <position position="776"/>
    </location>
</feature>
<reference evidence="4 5" key="1">
    <citation type="submission" date="2024-04" db="EMBL/GenBank/DDBJ databases">
        <authorList>
            <consortium name="Genoscope - CEA"/>
            <person name="William W."/>
        </authorList>
    </citation>
    <scope>NUCLEOTIDE SEQUENCE [LARGE SCALE GENOMIC DNA]</scope>
</reference>
<sequence>MLVVQVFLAVLVTSRTSFAKVKDYDAIVSCAKAGGQGRMYPDPDDCRKFIRCVSRKPVAFTCPPMTAFDPDTQVCAWRVGRNGCSSKPPTNGWVGMIDNIISDMSQKESTYKSASRKGIKTPDFQSYPEKKIIRKNMEDKDKKFKDPKIIGNINDVLVINKQGSELEGGKLVDFEQQRMSNFPDEISKLSPNVRGGNDKSKYRSYGLKTKQHLTNDAQNDVNHKDDGDKAEMVLNLETPGGKKSKYDNLPGQDTFATVASAAVQDRATTSSPVSASEDGGLTVSTQNNKSAGPVHTETKGVDLNGAPMPAALEDAYRVEVRDASFGRSDVMADSIKVNARAMAGINNVSAPTAEIGNSNGTKIRTADETKESNITVKSYTGVDTHTHFLPMNASSAATKNRVTLNTTSININVTDSTEQDTEQSGDIIAIRNTTNSTESARDFQDNQNINMNITDSTTPDATESVDDITNVNDTIYKNSTKSPREAQNSSSSDAPQPSYNTKSFRPVHLKLYLPSNSQNSRNSGTPQGTFNLVPQPYRAQVEPRSSKYSRLLDDSVTGPDLSAPAAPVGAKEVFVKRSTSLIKPLGVAPEKISALKEVLQYMTGKIVDSGSLARKEEPSKQRRWYELRSLVEKSLNTTAPEAPSVISLTPLNISANESSLEQGSNEISVKMNSSMETKITSQDSMNIGINDTMATTQSTIELVQRESNINVDLIKNSISVTDRNKDTLDQVKAPGVMNQDTLAQVKAPEVMNQDTLAQMKAPSVMNQNTLAQVKAP</sequence>
<comment type="caution">
    <text evidence="4">The sequence shown here is derived from an EMBL/GenBank/DDBJ whole genome shotgun (WGS) entry which is preliminary data.</text>
</comment>
<organism evidence="4 5">
    <name type="scientific">Lymnaea stagnalis</name>
    <name type="common">Great pond snail</name>
    <name type="synonym">Helix stagnalis</name>
    <dbReference type="NCBI Taxonomy" id="6523"/>
    <lineage>
        <taxon>Eukaryota</taxon>
        <taxon>Metazoa</taxon>
        <taxon>Spiralia</taxon>
        <taxon>Lophotrochozoa</taxon>
        <taxon>Mollusca</taxon>
        <taxon>Gastropoda</taxon>
        <taxon>Heterobranchia</taxon>
        <taxon>Euthyneura</taxon>
        <taxon>Panpulmonata</taxon>
        <taxon>Hygrophila</taxon>
        <taxon>Lymnaeoidea</taxon>
        <taxon>Lymnaeidae</taxon>
        <taxon>Lymnaea</taxon>
    </lineage>
</organism>
<feature type="region of interest" description="Disordered" evidence="1">
    <location>
        <begin position="514"/>
        <end position="535"/>
    </location>
</feature>
<dbReference type="SMART" id="SM00494">
    <property type="entry name" value="ChtBD2"/>
    <property type="match status" value="1"/>
</dbReference>
<feature type="region of interest" description="Disordered" evidence="1">
    <location>
        <begin position="432"/>
        <end position="502"/>
    </location>
</feature>
<dbReference type="PROSITE" id="PS50940">
    <property type="entry name" value="CHIT_BIND_II"/>
    <property type="match status" value="1"/>
</dbReference>
<evidence type="ECO:0000259" key="3">
    <source>
        <dbReference type="PROSITE" id="PS50940"/>
    </source>
</evidence>
<dbReference type="InterPro" id="IPR036508">
    <property type="entry name" value="Chitin-bd_dom_sf"/>
</dbReference>
<evidence type="ECO:0000313" key="4">
    <source>
        <dbReference type="EMBL" id="CAL1539253.1"/>
    </source>
</evidence>
<dbReference type="GO" id="GO:0008061">
    <property type="term" value="F:chitin binding"/>
    <property type="evidence" value="ECO:0007669"/>
    <property type="project" value="InterPro"/>
</dbReference>
<keyword evidence="5" id="KW-1185">Reference proteome</keyword>
<feature type="signal peptide" evidence="2">
    <location>
        <begin position="1"/>
        <end position="19"/>
    </location>
</feature>
<dbReference type="Gene3D" id="2.170.140.10">
    <property type="entry name" value="Chitin binding domain"/>
    <property type="match status" value="1"/>
</dbReference>
<feature type="compositionally biased region" description="Polar residues" evidence="1">
    <location>
        <begin position="514"/>
        <end position="532"/>
    </location>
</feature>
<evidence type="ECO:0000313" key="5">
    <source>
        <dbReference type="Proteomes" id="UP001497497"/>
    </source>
</evidence>
<feature type="domain" description="Chitin-binding type-2" evidence="3">
    <location>
        <begin position="27"/>
        <end position="86"/>
    </location>
</feature>
<protein>
    <recommendedName>
        <fullName evidence="3">Chitin-binding type-2 domain-containing protein</fullName>
    </recommendedName>
</protein>
<proteinExistence type="predicted"/>
<dbReference type="Pfam" id="PF01607">
    <property type="entry name" value="CBM_14"/>
    <property type="match status" value="1"/>
</dbReference>
<dbReference type="SUPFAM" id="SSF57625">
    <property type="entry name" value="Invertebrate chitin-binding proteins"/>
    <property type="match status" value="1"/>
</dbReference>
<dbReference type="InterPro" id="IPR002557">
    <property type="entry name" value="Chitin-bd_dom"/>
</dbReference>
<dbReference type="GO" id="GO:0005576">
    <property type="term" value="C:extracellular region"/>
    <property type="evidence" value="ECO:0007669"/>
    <property type="project" value="InterPro"/>
</dbReference>
<gene>
    <name evidence="4" type="ORF">GSLYS_00013072001</name>
</gene>
<feature type="region of interest" description="Disordered" evidence="1">
    <location>
        <begin position="267"/>
        <end position="304"/>
    </location>
</feature>